<comment type="caution">
    <text evidence="1">The sequence shown here is derived from an EMBL/GenBank/DDBJ whole genome shotgun (WGS) entry which is preliminary data.</text>
</comment>
<dbReference type="Proteomes" id="UP000784294">
    <property type="component" value="Unassembled WGS sequence"/>
</dbReference>
<dbReference type="AlphaFoldDB" id="A0A448XJI8"/>
<reference evidence="1" key="1">
    <citation type="submission" date="2018-11" db="EMBL/GenBank/DDBJ databases">
        <authorList>
            <consortium name="Pathogen Informatics"/>
        </authorList>
    </citation>
    <scope>NUCLEOTIDE SEQUENCE</scope>
</reference>
<protein>
    <submittedName>
        <fullName evidence="1">Uncharacterized protein</fullName>
    </submittedName>
</protein>
<evidence type="ECO:0000313" key="2">
    <source>
        <dbReference type="Proteomes" id="UP000784294"/>
    </source>
</evidence>
<gene>
    <name evidence="1" type="ORF">PXEA_LOCUS31620</name>
</gene>
<dbReference type="EMBL" id="CAAALY010257135">
    <property type="protein sequence ID" value="VEL38180.1"/>
    <property type="molecule type" value="Genomic_DNA"/>
</dbReference>
<sequence length="142" mass="15736">MRIELETSIWCIHASIDQYAHSQLNHNESVCQCPPANDAIRPVYQERVEGDQICCQLNGSQGGEEVVFGPVPICMDVYASCKLTWKESEIEGESEGRMAIPGQRISAQSEPGLCTFPEWRQPSAPPSIILSGQQARLPELVH</sequence>
<keyword evidence="2" id="KW-1185">Reference proteome</keyword>
<accession>A0A448XJI8</accession>
<proteinExistence type="predicted"/>
<evidence type="ECO:0000313" key="1">
    <source>
        <dbReference type="EMBL" id="VEL38180.1"/>
    </source>
</evidence>
<name>A0A448XJI8_9PLAT</name>
<organism evidence="1 2">
    <name type="scientific">Protopolystoma xenopodis</name>
    <dbReference type="NCBI Taxonomy" id="117903"/>
    <lineage>
        <taxon>Eukaryota</taxon>
        <taxon>Metazoa</taxon>
        <taxon>Spiralia</taxon>
        <taxon>Lophotrochozoa</taxon>
        <taxon>Platyhelminthes</taxon>
        <taxon>Monogenea</taxon>
        <taxon>Polyopisthocotylea</taxon>
        <taxon>Polystomatidea</taxon>
        <taxon>Polystomatidae</taxon>
        <taxon>Protopolystoma</taxon>
    </lineage>
</organism>